<organism evidence="2 4">
    <name type="scientific">Bacillus luti</name>
    <dbReference type="NCBI Taxonomy" id="2026191"/>
    <lineage>
        <taxon>Bacteria</taxon>
        <taxon>Bacillati</taxon>
        <taxon>Bacillota</taxon>
        <taxon>Bacilli</taxon>
        <taxon>Bacillales</taxon>
        <taxon>Bacillaceae</taxon>
        <taxon>Bacillus</taxon>
        <taxon>Bacillus cereus group</taxon>
    </lineage>
</organism>
<dbReference type="PANTHER" id="PTHR42663">
    <property type="entry name" value="HYDROLASE C777.06C-RELATED-RELATED"/>
    <property type="match status" value="1"/>
</dbReference>
<dbReference type="RefSeq" id="WP_151624876.1">
    <property type="nucleotide sequence ID" value="NZ_CP040336.1"/>
</dbReference>
<dbReference type="GO" id="GO:0016787">
    <property type="term" value="F:hydrolase activity"/>
    <property type="evidence" value="ECO:0007669"/>
    <property type="project" value="UniProtKB-KW"/>
</dbReference>
<keyword evidence="5" id="KW-1185">Reference proteome</keyword>
<feature type="domain" description="Metallo-beta-lactamase" evidence="1">
    <location>
        <begin position="17"/>
        <end position="227"/>
    </location>
</feature>
<dbReference type="PANTHER" id="PTHR42663:SF6">
    <property type="entry name" value="HYDROLASE C777.06C-RELATED"/>
    <property type="match status" value="1"/>
</dbReference>
<dbReference type="EMBL" id="JBBAGW010000002">
    <property type="protein sequence ID" value="MEI5929056.1"/>
    <property type="molecule type" value="Genomic_DNA"/>
</dbReference>
<dbReference type="AlphaFoldDB" id="A0A7V7SAS1"/>
<dbReference type="Proteomes" id="UP001365619">
    <property type="component" value="Unassembled WGS sequence"/>
</dbReference>
<comment type="caution">
    <text evidence="2">The sequence shown here is derived from an EMBL/GenBank/DDBJ whole genome shotgun (WGS) entry which is preliminary data.</text>
</comment>
<keyword evidence="2" id="KW-0378">Hydrolase</keyword>
<dbReference type="InterPro" id="IPR036866">
    <property type="entry name" value="RibonucZ/Hydroxyglut_hydro"/>
</dbReference>
<evidence type="ECO:0000313" key="5">
    <source>
        <dbReference type="Proteomes" id="UP001365619"/>
    </source>
</evidence>
<sequence>MKIYPLGVGQGFSTKYFHNNYIISISNTNILIDAGTTLRFSLEASPYTYTDIDYILLTHFHFDHVGGLEELLQRRYWSTTSKQNQKKPQIIIKECQLKQLESLLSPGLCNQNLTLHDYCDIHTLSDEQSSLTIENTIEIQFIDTTNFHCEDMISFALQIYDLNKQQNILFSSDIKKLKNSNLKEQINQETVAIFQDVDLTYNPVHAHLTEVLSYYPDTCRPILYAMHYPDHAPNTFSQYNLSFVQQGIPIMY</sequence>
<evidence type="ECO:0000313" key="4">
    <source>
        <dbReference type="Proteomes" id="UP000470409"/>
    </source>
</evidence>
<dbReference type="InterPro" id="IPR001279">
    <property type="entry name" value="Metallo-B-lactamas"/>
</dbReference>
<evidence type="ECO:0000313" key="3">
    <source>
        <dbReference type="EMBL" id="MEI5929056.1"/>
    </source>
</evidence>
<protein>
    <submittedName>
        <fullName evidence="2">MBL fold metallo-hydrolase</fullName>
    </submittedName>
</protein>
<proteinExistence type="predicted"/>
<reference evidence="3 5" key="2">
    <citation type="submission" date="2024-03" db="EMBL/GenBank/DDBJ databases">
        <title>A Rare Waterborne Outbreak of Bacillus cereus in China: Epidemiologic Survey, Genomic Insights and Virulence Characteristics.</title>
        <authorList>
            <person name="Wang S."/>
        </authorList>
    </citation>
    <scope>NUCLEOTIDE SEQUENCE [LARGE SCALE GENOMIC DNA]</scope>
    <source>
        <strain evidence="3 5">BC008</strain>
    </source>
</reference>
<gene>
    <name evidence="2" type="ORF">F8163_06910</name>
    <name evidence="3" type="ORF">WBS43_10000</name>
</gene>
<dbReference type="Proteomes" id="UP000470409">
    <property type="component" value="Unassembled WGS sequence"/>
</dbReference>
<dbReference type="GeneID" id="300958094"/>
<reference evidence="2 4" key="1">
    <citation type="submission" date="2019-10" db="EMBL/GenBank/DDBJ databases">
        <title>Bacillus from the desert of Cuatro Cinegas, Coahuila.</title>
        <authorList>
            <person name="Olmedo-Alvarez G."/>
            <person name="Saldana S."/>
            <person name="Barcelo D."/>
        </authorList>
    </citation>
    <scope>NUCLEOTIDE SEQUENCE [LARGE SCALE GENOMIC DNA]</scope>
    <source>
        <strain evidence="2 4">CH155b_5T</strain>
    </source>
</reference>
<dbReference type="SMART" id="SM00849">
    <property type="entry name" value="Lactamase_B"/>
    <property type="match status" value="1"/>
</dbReference>
<name>A0A7V7SAS1_9BACI</name>
<evidence type="ECO:0000313" key="2">
    <source>
        <dbReference type="EMBL" id="KAB2444910.1"/>
    </source>
</evidence>
<accession>A0A7V7SAS1</accession>
<dbReference type="GO" id="GO:0046872">
    <property type="term" value="F:metal ion binding"/>
    <property type="evidence" value="ECO:0007669"/>
    <property type="project" value="UniProtKB-KW"/>
</dbReference>
<dbReference type="EMBL" id="WBPG01000008">
    <property type="protein sequence ID" value="KAB2444910.1"/>
    <property type="molecule type" value="Genomic_DNA"/>
</dbReference>
<dbReference type="SUPFAM" id="SSF56281">
    <property type="entry name" value="Metallo-hydrolase/oxidoreductase"/>
    <property type="match status" value="1"/>
</dbReference>
<dbReference type="Gene3D" id="3.60.15.10">
    <property type="entry name" value="Ribonuclease Z/Hydroxyacylglutathione hydrolase-like"/>
    <property type="match status" value="1"/>
</dbReference>
<evidence type="ECO:0000259" key="1">
    <source>
        <dbReference type="SMART" id="SM00849"/>
    </source>
</evidence>
<dbReference type="Pfam" id="PF23023">
    <property type="entry name" value="Anti-Pycsar_Apyc1"/>
    <property type="match status" value="1"/>
</dbReference>